<sequence>MLFVSKLCTEICSPLP</sequence>
<keyword evidence="2" id="KW-1185">Reference proteome</keyword>
<evidence type="ECO:0000313" key="1">
    <source>
        <dbReference type="EMBL" id="CAH1972634.1"/>
    </source>
</evidence>
<dbReference type="Proteomes" id="UP001152888">
    <property type="component" value="Unassembled WGS sequence"/>
</dbReference>
<proteinExistence type="predicted"/>
<reference evidence="1" key="1">
    <citation type="submission" date="2022-03" db="EMBL/GenBank/DDBJ databases">
        <authorList>
            <person name="Sayadi A."/>
        </authorList>
    </citation>
    <scope>NUCLEOTIDE SEQUENCE</scope>
</reference>
<evidence type="ECO:0000313" key="2">
    <source>
        <dbReference type="Proteomes" id="UP001152888"/>
    </source>
</evidence>
<name>A0A9P0KF69_ACAOB</name>
<comment type="caution">
    <text evidence="1">The sequence shown here is derived from an EMBL/GenBank/DDBJ whole genome shotgun (WGS) entry which is preliminary data.</text>
</comment>
<organism evidence="1 2">
    <name type="scientific">Acanthoscelides obtectus</name>
    <name type="common">Bean weevil</name>
    <name type="synonym">Bruchus obtectus</name>
    <dbReference type="NCBI Taxonomy" id="200917"/>
    <lineage>
        <taxon>Eukaryota</taxon>
        <taxon>Metazoa</taxon>
        <taxon>Ecdysozoa</taxon>
        <taxon>Arthropoda</taxon>
        <taxon>Hexapoda</taxon>
        <taxon>Insecta</taxon>
        <taxon>Pterygota</taxon>
        <taxon>Neoptera</taxon>
        <taxon>Endopterygota</taxon>
        <taxon>Coleoptera</taxon>
        <taxon>Polyphaga</taxon>
        <taxon>Cucujiformia</taxon>
        <taxon>Chrysomeloidea</taxon>
        <taxon>Chrysomelidae</taxon>
        <taxon>Bruchinae</taxon>
        <taxon>Bruchini</taxon>
        <taxon>Acanthoscelides</taxon>
    </lineage>
</organism>
<accession>A0A9P0KF69</accession>
<protein>
    <submittedName>
        <fullName evidence="1">Uncharacterized protein</fullName>
    </submittedName>
</protein>
<dbReference type="EMBL" id="CAKOFQ010006801">
    <property type="protein sequence ID" value="CAH1972634.1"/>
    <property type="molecule type" value="Genomic_DNA"/>
</dbReference>
<dbReference type="AlphaFoldDB" id="A0A9P0KF69"/>
<gene>
    <name evidence="1" type="ORF">ACAOBT_LOCUS10114</name>
</gene>